<dbReference type="InterPro" id="IPR006985">
    <property type="entry name" value="RAMP"/>
</dbReference>
<dbReference type="EMBL" id="VFJC01000002">
    <property type="protein sequence ID" value="KAB5586643.1"/>
    <property type="molecule type" value="Genomic_DNA"/>
</dbReference>
<reference evidence="13 14" key="1">
    <citation type="submission" date="2019-06" db="EMBL/GenBank/DDBJ databases">
        <title>A chromosome-scale genome assembly of the striped catfish, Pangasianodon hypophthalmus.</title>
        <authorList>
            <person name="Wen M."/>
            <person name="Zahm M."/>
            <person name="Roques C."/>
            <person name="Cabau C."/>
            <person name="Klopp C."/>
            <person name="Donnadieu C."/>
            <person name="Jouanno E."/>
            <person name="Avarre J.-C."/>
            <person name="Campet M."/>
            <person name="Ha T.T.T."/>
            <person name="Dugue R."/>
            <person name="Lampietro C."/>
            <person name="Louis A."/>
            <person name="Herpin A."/>
            <person name="Echchiki A."/>
            <person name="Berthelot C."/>
            <person name="Parey E."/>
            <person name="Roest-Crollius H."/>
            <person name="Braasch I."/>
            <person name="Postlethwait J."/>
            <person name="Bobe J."/>
            <person name="Montfort J."/>
            <person name="Bouchez O."/>
            <person name="Begum T."/>
            <person name="Schartl M."/>
            <person name="Guiguen Y."/>
        </authorList>
    </citation>
    <scope>NUCLEOTIDE SEQUENCE [LARGE SCALE GENOMIC DNA]</scope>
    <source>
        <strain evidence="13 14">Indonesia</strain>
        <tissue evidence="13">Blood</tissue>
    </source>
</reference>
<evidence type="ECO:0000256" key="1">
    <source>
        <dbReference type="ARBA" id="ARBA00004251"/>
    </source>
</evidence>
<evidence type="ECO:0000256" key="6">
    <source>
        <dbReference type="ARBA" id="ARBA00022729"/>
    </source>
</evidence>
<keyword evidence="9" id="KW-1015">Disulfide bond</keyword>
<dbReference type="Gene3D" id="1.10.150.510">
    <property type="entry name" value="Receptor activity modifying family"/>
    <property type="match status" value="1"/>
</dbReference>
<keyword evidence="4" id="KW-1003">Cell membrane</keyword>
<keyword evidence="8 11" id="KW-0472">Membrane</keyword>
<evidence type="ECO:0000256" key="9">
    <source>
        <dbReference type="ARBA" id="ARBA00023157"/>
    </source>
</evidence>
<name>A0A5N5Q5L0_PANHP</name>
<dbReference type="GO" id="GO:0006816">
    <property type="term" value="P:calcium ion transport"/>
    <property type="evidence" value="ECO:0007669"/>
    <property type="project" value="TreeGrafter"/>
</dbReference>
<keyword evidence="6 12" id="KW-0732">Signal</keyword>
<evidence type="ECO:0000256" key="8">
    <source>
        <dbReference type="ARBA" id="ARBA00023136"/>
    </source>
</evidence>
<dbReference type="GO" id="GO:0007186">
    <property type="term" value="P:G protein-coupled receptor signaling pathway"/>
    <property type="evidence" value="ECO:0007669"/>
    <property type="project" value="TreeGrafter"/>
</dbReference>
<dbReference type="GO" id="GO:0001525">
    <property type="term" value="P:angiogenesis"/>
    <property type="evidence" value="ECO:0007669"/>
    <property type="project" value="TreeGrafter"/>
</dbReference>
<dbReference type="GO" id="GO:0043235">
    <property type="term" value="C:receptor complex"/>
    <property type="evidence" value="ECO:0007669"/>
    <property type="project" value="TreeGrafter"/>
</dbReference>
<comment type="caution">
    <text evidence="13">The sequence shown here is derived from an EMBL/GenBank/DDBJ whole genome shotgun (WGS) entry which is preliminary data.</text>
</comment>
<evidence type="ECO:0000313" key="13">
    <source>
        <dbReference type="EMBL" id="KAB5586643.1"/>
    </source>
</evidence>
<organism evidence="13 14">
    <name type="scientific">Pangasianodon hypophthalmus</name>
    <name type="common">Striped catfish</name>
    <name type="synonym">Helicophagus hypophthalmus</name>
    <dbReference type="NCBI Taxonomy" id="310915"/>
    <lineage>
        <taxon>Eukaryota</taxon>
        <taxon>Metazoa</taxon>
        <taxon>Chordata</taxon>
        <taxon>Craniata</taxon>
        <taxon>Vertebrata</taxon>
        <taxon>Euteleostomi</taxon>
        <taxon>Actinopterygii</taxon>
        <taxon>Neopterygii</taxon>
        <taxon>Teleostei</taxon>
        <taxon>Ostariophysi</taxon>
        <taxon>Siluriformes</taxon>
        <taxon>Pangasiidae</taxon>
        <taxon>Pangasianodon</taxon>
    </lineage>
</organism>
<gene>
    <name evidence="13" type="ORF">PHYPO_G00004040</name>
</gene>
<dbReference type="GO" id="GO:0006886">
    <property type="term" value="P:intracellular protein transport"/>
    <property type="evidence" value="ECO:0007669"/>
    <property type="project" value="InterPro"/>
</dbReference>
<dbReference type="OrthoDB" id="9416539at2759"/>
<feature type="signal peptide" evidence="12">
    <location>
        <begin position="1"/>
        <end position="33"/>
    </location>
</feature>
<keyword evidence="3" id="KW-0813">Transport</keyword>
<dbReference type="Pfam" id="PF04901">
    <property type="entry name" value="RAMP"/>
    <property type="match status" value="1"/>
</dbReference>
<evidence type="ECO:0000256" key="3">
    <source>
        <dbReference type="ARBA" id="ARBA00022448"/>
    </source>
</evidence>
<feature type="transmembrane region" description="Helical" evidence="11">
    <location>
        <begin position="150"/>
        <end position="171"/>
    </location>
</feature>
<evidence type="ECO:0000256" key="11">
    <source>
        <dbReference type="SAM" id="Phobius"/>
    </source>
</evidence>
<dbReference type="InterPro" id="IPR038126">
    <property type="entry name" value="RAMP_sf"/>
</dbReference>
<comment type="subcellular location">
    <subcellularLocation>
        <location evidence="1">Cell membrane</location>
        <topology evidence="1">Single-pass type I membrane protein</topology>
    </subcellularLocation>
</comment>
<dbReference type="GO" id="GO:0009986">
    <property type="term" value="C:cell surface"/>
    <property type="evidence" value="ECO:0007669"/>
    <property type="project" value="TreeGrafter"/>
</dbReference>
<dbReference type="GO" id="GO:0015026">
    <property type="term" value="F:coreceptor activity"/>
    <property type="evidence" value="ECO:0007669"/>
    <property type="project" value="InterPro"/>
</dbReference>
<dbReference type="GO" id="GO:0032870">
    <property type="term" value="P:cellular response to hormone stimulus"/>
    <property type="evidence" value="ECO:0007669"/>
    <property type="project" value="TreeGrafter"/>
</dbReference>
<accession>A0A5N5Q5L0</accession>
<dbReference type="PANTHER" id="PTHR14076">
    <property type="entry name" value="RECEPTOR ACTIVITY MODIFYING PROTEIN RAMP"/>
    <property type="match status" value="1"/>
</dbReference>
<dbReference type="GO" id="GO:0008277">
    <property type="term" value="P:regulation of G protein-coupled receptor signaling pathway"/>
    <property type="evidence" value="ECO:0007669"/>
    <property type="project" value="InterPro"/>
</dbReference>
<keyword evidence="5 11" id="KW-0812">Transmembrane</keyword>
<comment type="similarity">
    <text evidence="2">Belongs to the RAMP family.</text>
</comment>
<dbReference type="AlphaFoldDB" id="A0A5N5Q5L0"/>
<evidence type="ECO:0000313" key="14">
    <source>
        <dbReference type="Proteomes" id="UP000327468"/>
    </source>
</evidence>
<feature type="chain" id="PRO_5024284762" evidence="12">
    <location>
        <begin position="34"/>
        <end position="177"/>
    </location>
</feature>
<evidence type="ECO:0000256" key="10">
    <source>
        <dbReference type="ARBA" id="ARBA00023170"/>
    </source>
</evidence>
<protein>
    <submittedName>
        <fullName evidence="13">Uncharacterized protein</fullName>
    </submittedName>
</protein>
<dbReference type="Proteomes" id="UP000327468">
    <property type="component" value="Chromosome 1"/>
</dbReference>
<dbReference type="PANTHER" id="PTHR14076:SF9">
    <property type="entry name" value="RECEPTOR ACTIVITY-MODIFYING PROTEIN 2"/>
    <property type="match status" value="1"/>
</dbReference>
<evidence type="ECO:0000256" key="4">
    <source>
        <dbReference type="ARBA" id="ARBA00022475"/>
    </source>
</evidence>
<proteinExistence type="inferred from homology"/>
<dbReference type="GO" id="GO:0005886">
    <property type="term" value="C:plasma membrane"/>
    <property type="evidence" value="ECO:0007669"/>
    <property type="project" value="UniProtKB-SubCell"/>
</dbReference>
<dbReference type="GO" id="GO:0072659">
    <property type="term" value="P:protein localization to plasma membrane"/>
    <property type="evidence" value="ECO:0007669"/>
    <property type="project" value="TreeGrafter"/>
</dbReference>
<dbReference type="GO" id="GO:0031623">
    <property type="term" value="P:receptor internalization"/>
    <property type="evidence" value="ECO:0007669"/>
    <property type="project" value="TreeGrafter"/>
</dbReference>
<evidence type="ECO:0000256" key="7">
    <source>
        <dbReference type="ARBA" id="ARBA00022989"/>
    </source>
</evidence>
<keyword evidence="7 11" id="KW-1133">Transmembrane helix</keyword>
<keyword evidence="10" id="KW-0675">Receptor</keyword>
<evidence type="ECO:0000256" key="2">
    <source>
        <dbReference type="ARBA" id="ARBA00007087"/>
    </source>
</evidence>
<evidence type="ECO:0000256" key="12">
    <source>
        <dbReference type="SAM" id="SignalP"/>
    </source>
</evidence>
<keyword evidence="14" id="KW-1185">Reference proteome</keyword>
<evidence type="ECO:0000256" key="5">
    <source>
        <dbReference type="ARBA" id="ARBA00022692"/>
    </source>
</evidence>
<sequence>MHILTSGHIHVSRMLYKLSGLLLLLLDLALTAGQLADDTLNKGDVNDTDQEDLHHYAKCNETLFMDSLQIFCMVNFDEQMSNLGQENWCDWDMVLSNYNDLTHCMEFCALHLHCYYPNTVVQKLFVEVHNQYFSLCGTKEDTLPDAPARVVLVLTLLPVSVIPILVYMVIWKSSVID</sequence>